<dbReference type="InterPro" id="IPR033945">
    <property type="entry name" value="Cyt_c_oxase_su3_dom"/>
</dbReference>
<comment type="function">
    <text evidence="8">Component of the cytochrome c oxidase, the last enzyme in the mitochondrial electron transport chain which drives oxidative phosphorylation. The respiratory chain contains 3 multisubunit complexes succinate dehydrogenase (complex II, CII), ubiquinol-cytochrome c oxidoreductase (cytochrome b-c1 complex, complex III, CIII) and cytochrome c oxidase (complex IV, CIV), that cooperate to transfer electrons derived from NADH and succinate to molecular oxygen, creating an electrochemical gradient over the inner membrane that drives transmembrane transport and the ATP synthase. Cytochrome c oxidase is the component of the respiratory chain that catalyzes the reduction of oxygen to water. Electrons originating from reduced cytochrome c in the intermembrane space (IMS) are transferred via the dinuclear copper A center (CU(A)) of subunit 2 and heme A of subunit 1 to the active site in subunit 1, a binuclear center (BNC) formed by heme A3 and copper B (CU(B)). The BNC reduces molecular oxygen to 2 water molecules using 4 electrons from cytochrome c in the IMS and 4 protons from the mitochondrial matrix.</text>
</comment>
<evidence type="ECO:0000256" key="2">
    <source>
        <dbReference type="ARBA" id="ARBA00010581"/>
    </source>
</evidence>
<dbReference type="PANTHER" id="PTHR11403:SF7">
    <property type="entry name" value="CYTOCHROME C OXIDASE SUBUNIT 3"/>
    <property type="match status" value="1"/>
</dbReference>
<dbReference type="EMBL" id="MF431590">
    <property type="protein sequence ID" value="ATN42473.1"/>
    <property type="molecule type" value="Genomic_DNA"/>
</dbReference>
<dbReference type="GO" id="GO:0006123">
    <property type="term" value="P:mitochondrial electron transport, cytochrome c to oxygen"/>
    <property type="evidence" value="ECO:0007669"/>
    <property type="project" value="TreeGrafter"/>
</dbReference>
<keyword evidence="7 9" id="KW-0472">Membrane</keyword>
<dbReference type="RefSeq" id="YP_009442189.1">
    <property type="nucleotide sequence ID" value="NC_036302.1"/>
</dbReference>
<feature type="transmembrane region" description="Helical" evidence="9">
    <location>
        <begin position="40"/>
        <end position="57"/>
    </location>
</feature>
<gene>
    <name evidence="11" type="primary">cox3</name>
</gene>
<evidence type="ECO:0000256" key="3">
    <source>
        <dbReference type="ARBA" id="ARBA00015944"/>
    </source>
</evidence>
<dbReference type="GO" id="GO:0005739">
    <property type="term" value="C:mitochondrion"/>
    <property type="evidence" value="ECO:0007669"/>
    <property type="project" value="TreeGrafter"/>
</dbReference>
<dbReference type="GO" id="GO:0004129">
    <property type="term" value="F:cytochrome-c oxidase activity"/>
    <property type="evidence" value="ECO:0007669"/>
    <property type="project" value="InterPro"/>
</dbReference>
<feature type="transmembrane region" description="Helical" evidence="9">
    <location>
        <begin position="198"/>
        <end position="219"/>
    </location>
</feature>
<keyword evidence="4 8" id="KW-0812">Transmembrane</keyword>
<organism evidence="11">
    <name type="scientific">Calophya californica</name>
    <dbReference type="NCBI Taxonomy" id="2047826"/>
    <lineage>
        <taxon>Eukaryota</taxon>
        <taxon>Metazoa</taxon>
        <taxon>Ecdysozoa</taxon>
        <taxon>Arthropoda</taxon>
        <taxon>Hexapoda</taxon>
        <taxon>Insecta</taxon>
        <taxon>Pterygota</taxon>
        <taxon>Neoptera</taxon>
        <taxon>Paraneoptera</taxon>
        <taxon>Hemiptera</taxon>
        <taxon>Sternorrhyncha</taxon>
        <taxon>Psylloidea</taxon>
        <taxon>Calophyidae</taxon>
        <taxon>Calophya</taxon>
    </lineage>
</organism>
<dbReference type="InterPro" id="IPR035973">
    <property type="entry name" value="Cyt_c_oxidase_su3-like_sf"/>
</dbReference>
<dbReference type="Gene3D" id="1.10.287.70">
    <property type="match status" value="1"/>
</dbReference>
<feature type="transmembrane region" description="Helical" evidence="9">
    <location>
        <begin position="239"/>
        <end position="258"/>
    </location>
</feature>
<dbReference type="InterPro" id="IPR013833">
    <property type="entry name" value="Cyt_c_oxidase_su3_a-hlx"/>
</dbReference>
<feature type="domain" description="Heme-copper oxidase subunit III family profile" evidence="10">
    <location>
        <begin position="3"/>
        <end position="260"/>
    </location>
</feature>
<feature type="transmembrane region" description="Helical" evidence="9">
    <location>
        <begin position="78"/>
        <end position="101"/>
    </location>
</feature>
<evidence type="ECO:0000313" key="11">
    <source>
        <dbReference type="EMBL" id="ATN42473.1"/>
    </source>
</evidence>
<sequence>MMKNHSFHLVDPSPWPIVISFQMMNCALSGLIFLNNKNSAFLYVSLILISLIMMLWWRDIQRESTFQGNHTFSVLTSMKYGMLLFISSEVFFFISFFWSFFHHSLSPNIEMGMNWPPQAIQSFNPLTIPLLNTLILLSSGISVTWSHASLCSNSLTQTKISLLITCILGLYFSLLQMYEYYSAPFCVSDSVYGNTFFITTGFHGLHVIIGTIFLIISALRVTKMHFSSNHHFGMEAAIWYWHFVDVVWLFLYMTMYWWGK</sequence>
<dbReference type="PROSITE" id="PS50253">
    <property type="entry name" value="COX3"/>
    <property type="match status" value="1"/>
</dbReference>
<keyword evidence="6 9" id="KW-1133">Transmembrane helix</keyword>
<keyword evidence="8 11" id="KW-0496">Mitochondrion</keyword>
<evidence type="ECO:0000256" key="1">
    <source>
        <dbReference type="ARBA" id="ARBA00004141"/>
    </source>
</evidence>
<feature type="transmembrane region" description="Helical" evidence="9">
    <location>
        <begin position="160"/>
        <end position="178"/>
    </location>
</feature>
<dbReference type="GeneID" id="34948774"/>
<dbReference type="PANTHER" id="PTHR11403">
    <property type="entry name" value="CYTOCHROME C OXIDASE SUBUNIT III"/>
    <property type="match status" value="1"/>
</dbReference>
<dbReference type="Gene3D" id="1.20.120.80">
    <property type="entry name" value="Cytochrome c oxidase, subunit III, four-helix bundle"/>
    <property type="match status" value="1"/>
</dbReference>
<dbReference type="InterPro" id="IPR024791">
    <property type="entry name" value="Cyt_c/ubiquinol_Oxase_su3"/>
</dbReference>
<evidence type="ECO:0000256" key="9">
    <source>
        <dbReference type="SAM" id="Phobius"/>
    </source>
</evidence>
<dbReference type="Pfam" id="PF00510">
    <property type="entry name" value="COX3"/>
    <property type="match status" value="1"/>
</dbReference>
<dbReference type="InterPro" id="IPR000298">
    <property type="entry name" value="Cyt_c_oxidase-like_su3"/>
</dbReference>
<reference evidence="11" key="1">
    <citation type="submission" date="2017-07" db="EMBL/GenBank/DDBJ databases">
        <authorList>
            <person name="Sun Z.S."/>
            <person name="Albrecht U."/>
            <person name="Echele G."/>
            <person name="Lee C.C."/>
        </authorList>
    </citation>
    <scope>NUCLEOTIDE SEQUENCE</scope>
</reference>
<geneLocation type="mitochondrion" evidence="11"/>
<evidence type="ECO:0000256" key="7">
    <source>
        <dbReference type="ARBA" id="ARBA00023136"/>
    </source>
</evidence>
<feature type="transmembrane region" description="Helical" evidence="9">
    <location>
        <begin position="126"/>
        <end position="148"/>
    </location>
</feature>
<dbReference type="CDD" id="cd01665">
    <property type="entry name" value="Cyt_c_Oxidase_III"/>
    <property type="match status" value="1"/>
</dbReference>
<dbReference type="SUPFAM" id="SSF81452">
    <property type="entry name" value="Cytochrome c oxidase subunit III-like"/>
    <property type="match status" value="1"/>
</dbReference>
<dbReference type="GO" id="GO:0016020">
    <property type="term" value="C:membrane"/>
    <property type="evidence" value="ECO:0007669"/>
    <property type="project" value="UniProtKB-SubCell"/>
</dbReference>
<evidence type="ECO:0000256" key="8">
    <source>
        <dbReference type="RuleBase" id="RU003375"/>
    </source>
</evidence>
<evidence type="ECO:0000256" key="5">
    <source>
        <dbReference type="ARBA" id="ARBA00022967"/>
    </source>
</evidence>
<evidence type="ECO:0000256" key="6">
    <source>
        <dbReference type="ARBA" id="ARBA00022989"/>
    </source>
</evidence>
<dbReference type="FunFam" id="1.20.120.80:FF:000002">
    <property type="entry name" value="Cytochrome c oxidase subunit 3"/>
    <property type="match status" value="1"/>
</dbReference>
<name>A0A343LDP8_9HEMI</name>
<keyword evidence="5" id="KW-1278">Translocase</keyword>
<accession>A0A343LDP8</accession>
<comment type="subcellular location">
    <subcellularLocation>
        <location evidence="1">Membrane</location>
        <topology evidence="1">Multi-pass membrane protein</topology>
    </subcellularLocation>
</comment>
<feature type="transmembrane region" description="Helical" evidence="9">
    <location>
        <begin position="12"/>
        <end position="34"/>
    </location>
</feature>
<evidence type="ECO:0000259" key="10">
    <source>
        <dbReference type="PROSITE" id="PS50253"/>
    </source>
</evidence>
<evidence type="ECO:0000256" key="4">
    <source>
        <dbReference type="ARBA" id="ARBA00022692"/>
    </source>
</evidence>
<dbReference type="AlphaFoldDB" id="A0A343LDP8"/>
<protein>
    <recommendedName>
        <fullName evidence="3 8">Cytochrome c oxidase subunit 3</fullName>
    </recommendedName>
</protein>
<comment type="similarity">
    <text evidence="2 8">Belongs to the cytochrome c oxidase subunit 3 family.</text>
</comment>
<proteinExistence type="inferred from homology"/>